<dbReference type="SUPFAM" id="SSF53383">
    <property type="entry name" value="PLP-dependent transferases"/>
    <property type="match status" value="1"/>
</dbReference>
<proteinExistence type="predicted"/>
<protein>
    <recommendedName>
        <fullName evidence="4">threonine-phosphate decarboxylase</fullName>
        <ecNumber evidence="4">4.1.1.81</ecNumber>
    </recommendedName>
    <alternativeName>
        <fullName evidence="8">L-threonine-O-3-phosphate decarboxylase</fullName>
    </alternativeName>
</protein>
<dbReference type="InterPro" id="IPR005860">
    <property type="entry name" value="CobD"/>
</dbReference>
<dbReference type="CDD" id="cd00609">
    <property type="entry name" value="AAT_like"/>
    <property type="match status" value="1"/>
</dbReference>
<reference evidence="12 13" key="1">
    <citation type="submission" date="2018-06" db="EMBL/GenBank/DDBJ databases">
        <title>Complete genome sequencing of Azospirillum sp. M2T2B2.</title>
        <authorList>
            <person name="Heo J."/>
            <person name="Kim S.-J."/>
            <person name="Kwon S.-W."/>
            <person name="Anandham R."/>
        </authorList>
    </citation>
    <scope>NUCLEOTIDE SEQUENCE [LARGE SCALE GENOMIC DNA]</scope>
    <source>
        <strain evidence="12 13">M2T2B2</strain>
        <plasmid evidence="12 13">unnamed3</plasmid>
    </source>
</reference>
<dbReference type="NCBIfam" id="TIGR01140">
    <property type="entry name" value="L_thr_O3P_dcar"/>
    <property type="match status" value="1"/>
</dbReference>
<sequence length="377" mass="39226">MAEDGTATKPRVTGGGVADGGGLLHGGDLDGARAAFPEAPEPWVDLSTGINPWPYPLPPVPPQAWTRLPGRAEEAALRTAAAACYGAPSAELVAAASGSQALIQLLPRLRPPGRVAVVEPTYAEHARCWRLAGHEVRGVDGADRAGAPAVDIPASDVLVLVNPNNPDGRLLPPERLLHLAQAQAARGGWLVVDEAFADMEPEQSVVRFAGRPGLVVLRSFGKFFGLAGLRLGIALAPAGLAAALRDAVGPWAVSGPGLSIATAALGDGDWIAGTRGRLDEAMARLRRLLSGAGLTVVGGTALFCLVEDRRAPGLYRALGEAGILVRRFEGRPDWLRFGLPGPEEAWQRLSVALDSRGAWEQGGDKVGTVQPSKKSAS</sequence>
<keyword evidence="6" id="KW-0663">Pyridoxal phosphate</keyword>
<dbReference type="PANTHER" id="PTHR42885:SF1">
    <property type="entry name" value="THREONINE-PHOSPHATE DECARBOXYLASE"/>
    <property type="match status" value="1"/>
</dbReference>
<evidence type="ECO:0000256" key="8">
    <source>
        <dbReference type="ARBA" id="ARBA00029996"/>
    </source>
</evidence>
<evidence type="ECO:0000256" key="4">
    <source>
        <dbReference type="ARBA" id="ARBA00012285"/>
    </source>
</evidence>
<name>A0A2U9SI98_9PROT</name>
<keyword evidence="12" id="KW-0614">Plasmid</keyword>
<feature type="compositionally biased region" description="Gly residues" evidence="10">
    <location>
        <begin position="13"/>
        <end position="24"/>
    </location>
</feature>
<dbReference type="InterPro" id="IPR004838">
    <property type="entry name" value="NHTrfase_class1_PyrdxlP-BS"/>
</dbReference>
<dbReference type="InterPro" id="IPR015421">
    <property type="entry name" value="PyrdxlP-dep_Trfase_major"/>
</dbReference>
<comment type="catalytic activity">
    <reaction evidence="9">
        <text>O-phospho-L-threonine + H(+) = (R)-1-aminopropan-2-yl phosphate + CO2</text>
        <dbReference type="Rhea" id="RHEA:11492"/>
        <dbReference type="ChEBI" id="CHEBI:15378"/>
        <dbReference type="ChEBI" id="CHEBI:16526"/>
        <dbReference type="ChEBI" id="CHEBI:58563"/>
        <dbReference type="ChEBI" id="CHEBI:58675"/>
        <dbReference type="EC" id="4.1.1.81"/>
    </reaction>
</comment>
<keyword evidence="5" id="KW-0169">Cobalamin biosynthesis</keyword>
<dbReference type="PANTHER" id="PTHR42885">
    <property type="entry name" value="HISTIDINOL-PHOSPHATE AMINOTRANSFERASE-RELATED"/>
    <property type="match status" value="1"/>
</dbReference>
<feature type="domain" description="Aminotransferase class I/classII large" evidence="11">
    <location>
        <begin position="72"/>
        <end position="344"/>
    </location>
</feature>
<dbReference type="InterPro" id="IPR004839">
    <property type="entry name" value="Aminotransferase_I/II_large"/>
</dbReference>
<dbReference type="RefSeq" id="WP_111070211.1">
    <property type="nucleotide sequence ID" value="NZ_CP029833.1"/>
</dbReference>
<dbReference type="OrthoDB" id="9799304at2"/>
<evidence type="ECO:0000256" key="10">
    <source>
        <dbReference type="SAM" id="MobiDB-lite"/>
    </source>
</evidence>
<gene>
    <name evidence="12" type="ORF">DM194_24460</name>
</gene>
<evidence type="ECO:0000259" key="11">
    <source>
        <dbReference type="Pfam" id="PF00155"/>
    </source>
</evidence>
<geneLocation type="plasmid" evidence="12 13">
    <name>unnamed3</name>
</geneLocation>
<dbReference type="EMBL" id="CP029833">
    <property type="protein sequence ID" value="AWU97418.1"/>
    <property type="molecule type" value="Genomic_DNA"/>
</dbReference>
<dbReference type="UniPathway" id="UPA00148"/>
<feature type="region of interest" description="Disordered" evidence="10">
    <location>
        <begin position="1"/>
        <end position="24"/>
    </location>
</feature>
<dbReference type="Pfam" id="PF00155">
    <property type="entry name" value="Aminotran_1_2"/>
    <property type="match status" value="1"/>
</dbReference>
<evidence type="ECO:0000313" key="12">
    <source>
        <dbReference type="EMBL" id="AWU97418.1"/>
    </source>
</evidence>
<comment type="pathway">
    <text evidence="3">Cofactor biosynthesis; adenosylcobalamin biosynthesis.</text>
</comment>
<dbReference type="GO" id="GO:0030170">
    <property type="term" value="F:pyridoxal phosphate binding"/>
    <property type="evidence" value="ECO:0007669"/>
    <property type="project" value="InterPro"/>
</dbReference>
<dbReference type="Proteomes" id="UP000249605">
    <property type="component" value="Plasmid unnamed3"/>
</dbReference>
<keyword evidence="13" id="KW-1185">Reference proteome</keyword>
<evidence type="ECO:0000256" key="2">
    <source>
        <dbReference type="ARBA" id="ARBA00003444"/>
    </source>
</evidence>
<evidence type="ECO:0000256" key="7">
    <source>
        <dbReference type="ARBA" id="ARBA00023239"/>
    </source>
</evidence>
<accession>A0A2U9SI98</accession>
<dbReference type="InterPro" id="IPR015424">
    <property type="entry name" value="PyrdxlP-dep_Trfase"/>
</dbReference>
<comment type="cofactor">
    <cofactor evidence="1">
        <name>pyridoxal 5'-phosphate</name>
        <dbReference type="ChEBI" id="CHEBI:597326"/>
    </cofactor>
</comment>
<evidence type="ECO:0000256" key="6">
    <source>
        <dbReference type="ARBA" id="ARBA00022898"/>
    </source>
</evidence>
<evidence type="ECO:0000313" key="13">
    <source>
        <dbReference type="Proteomes" id="UP000249605"/>
    </source>
</evidence>
<evidence type="ECO:0000256" key="1">
    <source>
        <dbReference type="ARBA" id="ARBA00001933"/>
    </source>
</evidence>
<dbReference type="GO" id="GO:0009236">
    <property type="term" value="P:cobalamin biosynthetic process"/>
    <property type="evidence" value="ECO:0007669"/>
    <property type="project" value="UniProtKB-UniPathway"/>
</dbReference>
<dbReference type="KEGG" id="azm:DM194_24460"/>
<comment type="function">
    <text evidence="2">Decarboxylates L-threonine-O-3-phosphate to yield (R)-1-amino-2-propanol O-2-phosphate, the precursor for the linkage between the nucleotide loop and the corrin ring in cobalamin.</text>
</comment>
<evidence type="ECO:0000256" key="3">
    <source>
        <dbReference type="ARBA" id="ARBA00004953"/>
    </source>
</evidence>
<dbReference type="PROSITE" id="PS00105">
    <property type="entry name" value="AA_TRANSFER_CLASS_1"/>
    <property type="match status" value="1"/>
</dbReference>
<evidence type="ECO:0000256" key="5">
    <source>
        <dbReference type="ARBA" id="ARBA00022573"/>
    </source>
</evidence>
<dbReference type="InterPro" id="IPR015422">
    <property type="entry name" value="PyrdxlP-dep_Trfase_small"/>
</dbReference>
<dbReference type="Gene3D" id="3.90.1150.10">
    <property type="entry name" value="Aspartate Aminotransferase, domain 1"/>
    <property type="match status" value="1"/>
</dbReference>
<dbReference type="AlphaFoldDB" id="A0A2U9SI98"/>
<evidence type="ECO:0000256" key="9">
    <source>
        <dbReference type="ARBA" id="ARBA00048531"/>
    </source>
</evidence>
<keyword evidence="7" id="KW-0456">Lyase</keyword>
<dbReference type="EC" id="4.1.1.81" evidence="4"/>
<dbReference type="GO" id="GO:0048472">
    <property type="term" value="F:threonine-phosphate decarboxylase activity"/>
    <property type="evidence" value="ECO:0007669"/>
    <property type="project" value="UniProtKB-EC"/>
</dbReference>
<organism evidence="12 13">
    <name type="scientific">Azospirillum ramasamyi</name>
    <dbReference type="NCBI Taxonomy" id="682998"/>
    <lineage>
        <taxon>Bacteria</taxon>
        <taxon>Pseudomonadati</taxon>
        <taxon>Pseudomonadota</taxon>
        <taxon>Alphaproteobacteria</taxon>
        <taxon>Rhodospirillales</taxon>
        <taxon>Azospirillaceae</taxon>
        <taxon>Azospirillum</taxon>
    </lineage>
</organism>
<dbReference type="Gene3D" id="3.40.640.10">
    <property type="entry name" value="Type I PLP-dependent aspartate aminotransferase-like (Major domain)"/>
    <property type="match status" value="1"/>
</dbReference>